<proteinExistence type="predicted"/>
<dbReference type="OrthoDB" id="5866180at2759"/>
<organism evidence="1 2">
    <name type="scientific">Teladorsagia circumcincta</name>
    <name type="common">Brown stomach worm</name>
    <name type="synonym">Ostertagia circumcincta</name>
    <dbReference type="NCBI Taxonomy" id="45464"/>
    <lineage>
        <taxon>Eukaryota</taxon>
        <taxon>Metazoa</taxon>
        <taxon>Ecdysozoa</taxon>
        <taxon>Nematoda</taxon>
        <taxon>Chromadorea</taxon>
        <taxon>Rhabditida</taxon>
        <taxon>Rhabditina</taxon>
        <taxon>Rhabditomorpha</taxon>
        <taxon>Strongyloidea</taxon>
        <taxon>Trichostrongylidae</taxon>
        <taxon>Teladorsagia</taxon>
    </lineage>
</organism>
<sequence>MLLKQPSYNTFQRSLILKSDAQAMESVVGLRKAHAYLIFMAASELTERNKVWMVNEDASKANNVPDGAIASRLSQTPLSALRNSFASIRNGLAFLNSLNETINPPVECGKDPTLAIWASDHGPRLLRAICATSTSKITYNELCERISVDYDIANYNEGYREVGALHGSSLRLSEQTIHWAGGGAKPLEISLPKHLRAVTIHDPPFVYTTPIISLAECKNLGTVAIELSKANVVKVDGPWYPCPKYGYNYTSHHCCAGYAIDLLSNLSLPEPNTTIDTSFTFALHLNDSYGAVILGEK</sequence>
<gene>
    <name evidence="1" type="ORF">TELCIR_19164</name>
</gene>
<name>A0A2G9TN71_TELCI</name>
<dbReference type="AlphaFoldDB" id="A0A2G9TN71"/>
<dbReference type="Gene3D" id="3.40.190.10">
    <property type="entry name" value="Periplasmic binding protein-like II"/>
    <property type="match status" value="1"/>
</dbReference>
<evidence type="ECO:0000313" key="2">
    <source>
        <dbReference type="Proteomes" id="UP000230423"/>
    </source>
</evidence>
<protein>
    <submittedName>
        <fullName evidence="1">Uncharacterized protein</fullName>
    </submittedName>
</protein>
<keyword evidence="2" id="KW-1185">Reference proteome</keyword>
<feature type="non-terminal residue" evidence="1">
    <location>
        <position position="297"/>
    </location>
</feature>
<accession>A0A2G9TN71</accession>
<dbReference type="EMBL" id="KZ358007">
    <property type="protein sequence ID" value="PIO59375.1"/>
    <property type="molecule type" value="Genomic_DNA"/>
</dbReference>
<reference evidence="1 2" key="1">
    <citation type="submission" date="2015-09" db="EMBL/GenBank/DDBJ databases">
        <title>Draft genome of the parasitic nematode Teladorsagia circumcincta isolate WARC Sus (inbred).</title>
        <authorList>
            <person name="Mitreva M."/>
        </authorList>
    </citation>
    <scope>NUCLEOTIDE SEQUENCE [LARGE SCALE GENOMIC DNA]</scope>
    <source>
        <strain evidence="1 2">S</strain>
    </source>
</reference>
<evidence type="ECO:0000313" key="1">
    <source>
        <dbReference type="EMBL" id="PIO59375.1"/>
    </source>
</evidence>
<dbReference type="Proteomes" id="UP000230423">
    <property type="component" value="Unassembled WGS sequence"/>
</dbReference>